<name>A0ABP9CP11_9ACTN</name>
<evidence type="ECO:0000313" key="2">
    <source>
        <dbReference type="Proteomes" id="UP001501265"/>
    </source>
</evidence>
<dbReference type="Proteomes" id="UP001501265">
    <property type="component" value="Unassembled WGS sequence"/>
</dbReference>
<sequence>MSDQPLLTYRVATSPAPLQAGTAGTNSQGRITITVTAGAEDTYCDWIQIAVPGDAKSGGAYFTDDPKPVFSSDGNWSAGSLVQVSAQHLGLAGDALYYRAIFHYQGDDSEPFDGTLHLGVSGELVDSTGALDLHLTEHSDTSSDPDDFASRRRTVPLSVTEPVFYLNAFLARDDDSATAPKTRFSSDDNPYLSWESNGSHYRVFNGDGAIVYEGSDTFFTLPDDCLAMDTTFTLEASMSPEDVGSGFETIHQYAVLTLTVKNPTLDALTVEGEISGESGLEISGNAAVGNSLVVNNSLAVNGSADVGSSLTVQGNTYTQNSLTVNGSLTAKSGLYSEGSAQVSGDLTVNSTLNANGTLNAYGQVNAVSNDHYVRIRELRGPYSEQLSINSNTELISGCDLNVTGDSKAKGYKVFSNNDTVSLWNNHYSGYFYATMFVSDSRRQVAVWDPGNDVNSAQWRISFD</sequence>
<evidence type="ECO:0000313" key="1">
    <source>
        <dbReference type="EMBL" id="GAA4813021.1"/>
    </source>
</evidence>
<gene>
    <name evidence="1" type="ORF">GCM10023220_50540</name>
</gene>
<dbReference type="RefSeq" id="WP_345622453.1">
    <property type="nucleotide sequence ID" value="NZ_BAABIG010000054.1"/>
</dbReference>
<comment type="caution">
    <text evidence="1">The sequence shown here is derived from an EMBL/GenBank/DDBJ whole genome shotgun (WGS) entry which is preliminary data.</text>
</comment>
<accession>A0ABP9CP11</accession>
<reference evidence="2" key="1">
    <citation type="journal article" date="2019" name="Int. J. Syst. Evol. Microbiol.">
        <title>The Global Catalogue of Microorganisms (GCM) 10K type strain sequencing project: providing services to taxonomists for standard genome sequencing and annotation.</title>
        <authorList>
            <consortium name="The Broad Institute Genomics Platform"/>
            <consortium name="The Broad Institute Genome Sequencing Center for Infectious Disease"/>
            <person name="Wu L."/>
            <person name="Ma J."/>
        </authorList>
    </citation>
    <scope>NUCLEOTIDE SEQUENCE [LARGE SCALE GENOMIC DNA]</scope>
    <source>
        <strain evidence="2">JCM 18081</strain>
    </source>
</reference>
<proteinExistence type="predicted"/>
<dbReference type="EMBL" id="BAABIG010000054">
    <property type="protein sequence ID" value="GAA4813021.1"/>
    <property type="molecule type" value="Genomic_DNA"/>
</dbReference>
<organism evidence="1 2">
    <name type="scientific">Streptomyces ziwulingensis</name>
    <dbReference type="NCBI Taxonomy" id="1045501"/>
    <lineage>
        <taxon>Bacteria</taxon>
        <taxon>Bacillati</taxon>
        <taxon>Actinomycetota</taxon>
        <taxon>Actinomycetes</taxon>
        <taxon>Kitasatosporales</taxon>
        <taxon>Streptomycetaceae</taxon>
        <taxon>Streptomyces</taxon>
    </lineage>
</organism>
<protein>
    <submittedName>
        <fullName evidence="1">Uncharacterized protein</fullName>
    </submittedName>
</protein>
<keyword evidence="2" id="KW-1185">Reference proteome</keyword>